<dbReference type="Proteomes" id="UP000011602">
    <property type="component" value="Unassembled WGS sequence"/>
</dbReference>
<organism evidence="2 3">
    <name type="scientific">Natronolimnohabitans innermongolicus JCM 12255</name>
    <dbReference type="NCBI Taxonomy" id="1227499"/>
    <lineage>
        <taxon>Archaea</taxon>
        <taxon>Methanobacteriati</taxon>
        <taxon>Methanobacteriota</taxon>
        <taxon>Stenosarchaea group</taxon>
        <taxon>Halobacteria</taxon>
        <taxon>Halobacteriales</taxon>
        <taxon>Natrialbaceae</taxon>
        <taxon>Natronolimnohabitans</taxon>
    </lineage>
</organism>
<proteinExistence type="predicted"/>
<keyword evidence="3" id="KW-1185">Reference proteome</keyword>
<accession>L9WV46</accession>
<sequence>MHRPFTDDDVGKPVRNAAGEDVGVVAAIEGNVAHVRPNADAIDSVTSSIGWEGVTDETRPLEADSVREVTADAVRLEGELPTEAEGASEAPEVTETSEPSKPSEAELTTRGDETADRQDRGLEADPTELVGGTDTPGTPSGISVDRTEDRSPTDATLESDEKRRQTDARVDPDADREPTDATVEPTDGPGRTDAAVDPEIDPDAISDPRPPDGGSTAERGETANRESERKNESDDADGDDGR</sequence>
<feature type="compositionally biased region" description="Basic and acidic residues" evidence="1">
    <location>
        <begin position="159"/>
        <end position="179"/>
    </location>
</feature>
<feature type="compositionally biased region" description="Basic and acidic residues" evidence="1">
    <location>
        <begin position="101"/>
        <end position="123"/>
    </location>
</feature>
<feature type="compositionally biased region" description="Basic and acidic residues" evidence="1">
    <location>
        <begin position="56"/>
        <end position="78"/>
    </location>
</feature>
<evidence type="ECO:0000313" key="3">
    <source>
        <dbReference type="Proteomes" id="UP000011602"/>
    </source>
</evidence>
<evidence type="ECO:0000256" key="1">
    <source>
        <dbReference type="SAM" id="MobiDB-lite"/>
    </source>
</evidence>
<feature type="compositionally biased region" description="Basic and acidic residues" evidence="1">
    <location>
        <begin position="218"/>
        <end position="242"/>
    </location>
</feature>
<dbReference type="eggNOG" id="arCOG08931">
    <property type="taxonomic scope" value="Archaea"/>
</dbReference>
<reference evidence="2 3" key="1">
    <citation type="journal article" date="2014" name="PLoS Genet.">
        <title>Phylogenetically driven sequencing of extremely halophilic archaea reveals strategies for static and dynamic osmo-response.</title>
        <authorList>
            <person name="Becker E.A."/>
            <person name="Seitzer P.M."/>
            <person name="Tritt A."/>
            <person name="Larsen D."/>
            <person name="Krusor M."/>
            <person name="Yao A.I."/>
            <person name="Wu D."/>
            <person name="Madern D."/>
            <person name="Eisen J.A."/>
            <person name="Darling A.E."/>
            <person name="Facciotti M.T."/>
        </authorList>
    </citation>
    <scope>NUCLEOTIDE SEQUENCE [LARGE SCALE GENOMIC DNA]</scope>
    <source>
        <strain evidence="2 3">JCM 12255</strain>
    </source>
</reference>
<dbReference type="AlphaFoldDB" id="L9WV46"/>
<dbReference type="STRING" id="1227499.C493_14743"/>
<name>L9WV46_9EURY</name>
<dbReference type="RefSeq" id="WP_007260218.1">
    <property type="nucleotide sequence ID" value="NZ_AOHZ01000068.1"/>
</dbReference>
<evidence type="ECO:0000313" key="2">
    <source>
        <dbReference type="EMBL" id="ELY53297.1"/>
    </source>
</evidence>
<dbReference type="OrthoDB" id="229248at2157"/>
<dbReference type="EMBL" id="AOHZ01000068">
    <property type="protein sequence ID" value="ELY53297.1"/>
    <property type="molecule type" value="Genomic_DNA"/>
</dbReference>
<gene>
    <name evidence="2" type="ORF">C493_14743</name>
</gene>
<protein>
    <submittedName>
        <fullName evidence="2">Uncharacterized protein</fullName>
    </submittedName>
</protein>
<comment type="caution">
    <text evidence="2">The sequence shown here is derived from an EMBL/GenBank/DDBJ whole genome shotgun (WGS) entry which is preliminary data.</text>
</comment>
<dbReference type="PATRIC" id="fig|1227499.3.peg.3023"/>
<feature type="region of interest" description="Disordered" evidence="1">
    <location>
        <begin position="46"/>
        <end position="242"/>
    </location>
</feature>